<dbReference type="RefSeq" id="WP_254757246.1">
    <property type="nucleotide sequence ID" value="NZ_JANCLT010000001.1"/>
</dbReference>
<name>A0AA41X6I6_9BACI</name>
<dbReference type="InterPro" id="IPR052539">
    <property type="entry name" value="MGD_biosynthesis_adapter"/>
</dbReference>
<dbReference type="Proteomes" id="UP001156102">
    <property type="component" value="Unassembled WGS sequence"/>
</dbReference>
<dbReference type="Gene3D" id="3.40.50.300">
    <property type="entry name" value="P-loop containing nucleotide triphosphate hydrolases"/>
    <property type="match status" value="1"/>
</dbReference>
<evidence type="ECO:0000313" key="3">
    <source>
        <dbReference type="Proteomes" id="UP001156102"/>
    </source>
</evidence>
<protein>
    <submittedName>
        <fullName evidence="2">Molybdopterin-guanine dinucleotide biosynthesis protein B</fullName>
    </submittedName>
</protein>
<dbReference type="InterPro" id="IPR027417">
    <property type="entry name" value="P-loop_NTPase"/>
</dbReference>
<dbReference type="NCBIfam" id="TIGR00176">
    <property type="entry name" value="mobB"/>
    <property type="match status" value="1"/>
</dbReference>
<dbReference type="InterPro" id="IPR004435">
    <property type="entry name" value="MobB_dom"/>
</dbReference>
<proteinExistence type="predicted"/>
<evidence type="ECO:0000313" key="2">
    <source>
        <dbReference type="EMBL" id="MCP8967534.1"/>
    </source>
</evidence>
<gene>
    <name evidence="2" type="primary">mobB</name>
    <name evidence="2" type="ORF">NK662_03125</name>
</gene>
<dbReference type="EMBL" id="JANCLT010000001">
    <property type="protein sequence ID" value="MCP8967534.1"/>
    <property type="molecule type" value="Genomic_DNA"/>
</dbReference>
<dbReference type="GO" id="GO:0005525">
    <property type="term" value="F:GTP binding"/>
    <property type="evidence" value="ECO:0007669"/>
    <property type="project" value="InterPro"/>
</dbReference>
<comment type="caution">
    <text evidence="2">The sequence shown here is derived from an EMBL/GenBank/DDBJ whole genome shotgun (WGS) entry which is preliminary data.</text>
</comment>
<reference evidence="2" key="1">
    <citation type="submission" date="2022-07" db="EMBL/GenBank/DDBJ databases">
        <authorList>
            <person name="Li W.-J."/>
            <person name="Deng Q.-Q."/>
        </authorList>
    </citation>
    <scope>NUCLEOTIDE SEQUENCE</scope>
    <source>
        <strain evidence="2">SYSU M60031</strain>
    </source>
</reference>
<accession>A0AA41X6I6</accession>
<dbReference type="PANTHER" id="PTHR40072:SF1">
    <property type="entry name" value="MOLYBDOPTERIN-GUANINE DINUCLEOTIDE BIOSYNTHESIS ADAPTER PROTEIN"/>
    <property type="match status" value="1"/>
</dbReference>
<dbReference type="PANTHER" id="PTHR40072">
    <property type="entry name" value="MOLYBDOPTERIN-GUANINE DINUCLEOTIDE BIOSYNTHESIS ADAPTER PROTEIN-RELATED"/>
    <property type="match status" value="1"/>
</dbReference>
<dbReference type="Pfam" id="PF03205">
    <property type="entry name" value="MobB"/>
    <property type="match status" value="1"/>
</dbReference>
<dbReference type="AlphaFoldDB" id="A0AA41X6I6"/>
<dbReference type="SUPFAM" id="SSF52540">
    <property type="entry name" value="P-loop containing nucleoside triphosphate hydrolases"/>
    <property type="match status" value="1"/>
</dbReference>
<organism evidence="2 3">
    <name type="scientific">Ectobacillus ponti</name>
    <dbReference type="NCBI Taxonomy" id="2961894"/>
    <lineage>
        <taxon>Bacteria</taxon>
        <taxon>Bacillati</taxon>
        <taxon>Bacillota</taxon>
        <taxon>Bacilli</taxon>
        <taxon>Bacillales</taxon>
        <taxon>Bacillaceae</taxon>
        <taxon>Ectobacillus</taxon>
    </lineage>
</organism>
<feature type="domain" description="Molybdopterin-guanine dinucleotide biosynthesis protein B (MobB)" evidence="1">
    <location>
        <begin position="7"/>
        <end position="134"/>
    </location>
</feature>
<keyword evidence="3" id="KW-1185">Reference proteome</keyword>
<evidence type="ECO:0000259" key="1">
    <source>
        <dbReference type="Pfam" id="PF03205"/>
    </source>
</evidence>
<dbReference type="GO" id="GO:0006777">
    <property type="term" value="P:Mo-molybdopterin cofactor biosynthetic process"/>
    <property type="evidence" value="ECO:0007669"/>
    <property type="project" value="InterPro"/>
</dbReference>
<sequence length="168" mass="18416">MAIKPVILQIAGYQNSGKTTAAVQIVRSLTEAGFRVGTVKHHGHGGKPELPAGKDSTLHYEAGAAAAGVEGDGTFVLTLRGEGLEKWIALYTALEMDVIVIEGYKQADYDKMVCIRTEEDLDLLEKATRVRAVLAWEPLTAEVPVFSVHDAAAYINWVQQYVKEQRYV</sequence>